<accession>A0A836BVU5</accession>
<dbReference type="EMBL" id="JAEHOE010000056">
    <property type="protein sequence ID" value="KAG2491036.1"/>
    <property type="molecule type" value="Genomic_DNA"/>
</dbReference>
<feature type="region of interest" description="Disordered" evidence="1">
    <location>
        <begin position="192"/>
        <end position="222"/>
    </location>
</feature>
<organism evidence="2 3">
    <name type="scientific">Edaphochlamys debaryana</name>
    <dbReference type="NCBI Taxonomy" id="47281"/>
    <lineage>
        <taxon>Eukaryota</taxon>
        <taxon>Viridiplantae</taxon>
        <taxon>Chlorophyta</taxon>
        <taxon>core chlorophytes</taxon>
        <taxon>Chlorophyceae</taxon>
        <taxon>CS clade</taxon>
        <taxon>Chlamydomonadales</taxon>
        <taxon>Chlamydomonadales incertae sedis</taxon>
        <taxon>Edaphochlamys</taxon>
    </lineage>
</organism>
<sequence>MSSPAPGCNPWGHVSEAAQQQQLTASSSGSEQHRREQLGVAFNRVLAALDAASRRVLESAAGLADLQASQTDVSARLSGRAGRCTGRKRKLSPCVYDVSDGGYFSASCRADTPTQELLPASRSELRTHQLAAVRWLVALQGAGGGGVLADEAEGDRRAEVAGLLAHLAANPPQTAAGAEPHHPLGPRLPSVAEGGAGPAGAGAHEQRYGALGGRAGGGGGGPEAAPHACLLLAPASRLAAWGEAIREVVDVELRGLEALAEGAAGGPQPFGNHVPSAGGGGAPSGGMCGGPSNVAGAHCSGGRRSAVGGAGPSSAGGSLSGGSSAAGVFPAACAPASLQPGPLQLQAHMRQALGGAPPAPGPPRLQVVLAPLEALAHAGALLAPLLPLRLLVVDLAAEQGPGGGSLSGSGEWEAADFSFRLAGGGAAGGSRGGSGSGPRRGLTDLGGLPSLHLLSRLPAECRVLLSAGDPQPPASGSPSGGALPGADPVWLLLQLLAPAVQQPLWEAVGALQTALLAAGSVGAEAKEGLLSEVRSRLWGALRPLVLARAARESELSFMRGASTNLNLYDHFSAARAPV</sequence>
<feature type="region of interest" description="Disordered" evidence="1">
    <location>
        <begin position="1"/>
        <end position="34"/>
    </location>
</feature>
<feature type="compositionally biased region" description="Gly residues" evidence="1">
    <location>
        <begin position="210"/>
        <end position="222"/>
    </location>
</feature>
<evidence type="ECO:0000313" key="2">
    <source>
        <dbReference type="EMBL" id="KAG2491036.1"/>
    </source>
</evidence>
<protein>
    <submittedName>
        <fullName evidence="2">Uncharacterized protein</fullName>
    </submittedName>
</protein>
<keyword evidence="3" id="KW-1185">Reference proteome</keyword>
<feature type="compositionally biased region" description="Low complexity" evidence="1">
    <location>
        <begin position="15"/>
        <end position="30"/>
    </location>
</feature>
<dbReference type="Proteomes" id="UP000612055">
    <property type="component" value="Unassembled WGS sequence"/>
</dbReference>
<evidence type="ECO:0000313" key="3">
    <source>
        <dbReference type="Proteomes" id="UP000612055"/>
    </source>
</evidence>
<comment type="caution">
    <text evidence="2">The sequence shown here is derived from an EMBL/GenBank/DDBJ whole genome shotgun (WGS) entry which is preliminary data.</text>
</comment>
<dbReference type="AlphaFoldDB" id="A0A836BVU5"/>
<reference evidence="2" key="1">
    <citation type="journal article" date="2020" name="bioRxiv">
        <title>Comparative genomics of Chlamydomonas.</title>
        <authorList>
            <person name="Craig R.J."/>
            <person name="Hasan A.R."/>
            <person name="Ness R.W."/>
            <person name="Keightley P.D."/>
        </authorList>
    </citation>
    <scope>NUCLEOTIDE SEQUENCE</scope>
    <source>
        <strain evidence="2">CCAP 11/70</strain>
    </source>
</reference>
<proteinExistence type="predicted"/>
<name>A0A836BVU5_9CHLO</name>
<dbReference type="OrthoDB" id="547489at2759"/>
<gene>
    <name evidence="2" type="ORF">HYH03_010483</name>
</gene>
<evidence type="ECO:0000256" key="1">
    <source>
        <dbReference type="SAM" id="MobiDB-lite"/>
    </source>
</evidence>